<dbReference type="GO" id="GO:0016020">
    <property type="term" value="C:membrane"/>
    <property type="evidence" value="ECO:0007669"/>
    <property type="project" value="TreeGrafter"/>
</dbReference>
<sequence>MYEKKSVVADGFHTTYLEAGNPDHDTIVLVHDGGFGSTAELCWSGMIPLLSTQFHILAPDLLGWGGTDKVVFFDRPPFAPRVKHIAAFCEVLGVDRAHFVGASFGGSVVLRAVTDPSNPWPVDQAVSISGTGGPYRLPEGIAALADFTPSLEDAAKMTGLTVRSLDGMDDHIRQRYENSLIPGHWEAMTAPRLSNPSAPRPQTTDPFLELWTNIATPVLLVEGTHDELLESGWAKKLADLTPHACAVEVDYAHEPNIDAPELTSRITIDFLTGATS</sequence>
<dbReference type="InterPro" id="IPR029058">
    <property type="entry name" value="AB_hydrolase_fold"/>
</dbReference>
<evidence type="ECO:0000259" key="1">
    <source>
        <dbReference type="Pfam" id="PF12697"/>
    </source>
</evidence>
<dbReference type="InterPro" id="IPR050266">
    <property type="entry name" value="AB_hydrolase_sf"/>
</dbReference>
<organism evidence="2 3">
    <name type="scientific">Rhodococcus opacus</name>
    <name type="common">Nocardia opaca</name>
    <dbReference type="NCBI Taxonomy" id="37919"/>
    <lineage>
        <taxon>Bacteria</taxon>
        <taxon>Bacillati</taxon>
        <taxon>Actinomycetota</taxon>
        <taxon>Actinomycetes</taxon>
        <taxon>Mycobacteriales</taxon>
        <taxon>Nocardiaceae</taxon>
        <taxon>Rhodococcus</taxon>
    </lineage>
</organism>
<dbReference type="PANTHER" id="PTHR43798">
    <property type="entry name" value="MONOACYLGLYCEROL LIPASE"/>
    <property type="match status" value="1"/>
</dbReference>
<dbReference type="PRINTS" id="PR00111">
    <property type="entry name" value="ABHYDROLASE"/>
</dbReference>
<evidence type="ECO:0000313" key="2">
    <source>
        <dbReference type="EMBL" id="ANS28833.1"/>
    </source>
</evidence>
<dbReference type="Proteomes" id="UP000186108">
    <property type="component" value="Chromosome"/>
</dbReference>
<accession>A0A1B1K869</accession>
<dbReference type="Pfam" id="PF12697">
    <property type="entry name" value="Abhydrolase_6"/>
    <property type="match status" value="1"/>
</dbReference>
<dbReference type="PANTHER" id="PTHR43798:SF5">
    <property type="entry name" value="MONOACYLGLYCEROL LIPASE ABHD6"/>
    <property type="match status" value="1"/>
</dbReference>
<name>A0A1B1K869_RHOOP</name>
<dbReference type="EMBL" id="CP009111">
    <property type="protein sequence ID" value="ANS28833.1"/>
    <property type="molecule type" value="Genomic_DNA"/>
</dbReference>
<dbReference type="GO" id="GO:0046464">
    <property type="term" value="P:acylglycerol catabolic process"/>
    <property type="evidence" value="ECO:0007669"/>
    <property type="project" value="TreeGrafter"/>
</dbReference>
<dbReference type="Gene3D" id="3.40.50.1820">
    <property type="entry name" value="alpha/beta hydrolase"/>
    <property type="match status" value="1"/>
</dbReference>
<dbReference type="PATRIC" id="fig|37919.13.peg.4372"/>
<reference evidence="2 3" key="1">
    <citation type="submission" date="2014-07" db="EMBL/GenBank/DDBJ databases">
        <authorList>
            <person name="Zhang J.E."/>
            <person name="Yang H."/>
            <person name="Guo J."/>
            <person name="Deng Z."/>
            <person name="Luo H."/>
            <person name="Luo M."/>
            <person name="Zhao B."/>
        </authorList>
    </citation>
    <scope>NUCLEOTIDE SEQUENCE [LARGE SCALE GENOMIC DNA]</scope>
    <source>
        <strain evidence="2 3">1CP</strain>
    </source>
</reference>
<evidence type="ECO:0000313" key="3">
    <source>
        <dbReference type="Proteomes" id="UP000186108"/>
    </source>
</evidence>
<proteinExistence type="predicted"/>
<dbReference type="SUPFAM" id="SSF53474">
    <property type="entry name" value="alpha/beta-Hydrolases"/>
    <property type="match status" value="1"/>
</dbReference>
<feature type="domain" description="AB hydrolase-1" evidence="1">
    <location>
        <begin position="27"/>
        <end position="262"/>
    </location>
</feature>
<protein>
    <submittedName>
        <fullName evidence="2">Alpha/beta hydrolase fold protein</fullName>
    </submittedName>
</protein>
<dbReference type="AlphaFoldDB" id="A0A1B1K869"/>
<dbReference type="InterPro" id="IPR000073">
    <property type="entry name" value="AB_hydrolase_1"/>
</dbReference>
<keyword evidence="2" id="KW-0378">Hydrolase</keyword>
<dbReference type="GO" id="GO:0047372">
    <property type="term" value="F:monoacylglycerol lipase activity"/>
    <property type="evidence" value="ECO:0007669"/>
    <property type="project" value="TreeGrafter"/>
</dbReference>
<gene>
    <name evidence="2" type="ORF">R1CP_20775</name>
</gene>